<proteinExistence type="inferred from homology"/>
<dbReference type="InterPro" id="IPR003598">
    <property type="entry name" value="Ig_sub2"/>
</dbReference>
<dbReference type="InterPro" id="IPR007110">
    <property type="entry name" value="Ig-like_dom"/>
</dbReference>
<dbReference type="PROSITE" id="PS50835">
    <property type="entry name" value="IG_LIKE"/>
    <property type="match status" value="3"/>
</dbReference>
<keyword evidence="3" id="KW-0430">Lectin</keyword>
<keyword evidence="9" id="KW-0393">Immunoglobulin domain</keyword>
<accession>A0A3Q2D2W3</accession>
<keyword evidence="5" id="KW-0130">Cell adhesion</keyword>
<keyword evidence="7 16" id="KW-0472">Membrane</keyword>
<dbReference type="OMA" id="KVTWFSK"/>
<evidence type="ECO:0000313" key="19">
    <source>
        <dbReference type="Ensembl" id="ENSCVAP00000012856.1"/>
    </source>
</evidence>
<dbReference type="GO" id="GO:0005886">
    <property type="term" value="C:plasma membrane"/>
    <property type="evidence" value="ECO:0007669"/>
    <property type="project" value="TreeGrafter"/>
</dbReference>
<sequence>MFALFWTTVLFSLRGSNTYTAESSLGRPFCINGYCITLSEGVITAEAGLCVVIPCSFSTASGFTPKNIVWFKCEPQKRKCSESDIIFHTNRNKVQPEYLGRVVQLDPDVSRRNCSILINDLTSFDSGSYRLRVNGLYNDKPDGFALPQTTTISVNADLKQKPTVINLPLTEGQPATFSCTAPGFCSGSPPDISWIWGETDTNVTANNTDLKTENLTEVTQRHSSTLTLNPSAKHHNSNITCKVSFKDSITTEETVNLKVNYKRKPQITGYTTVKTGDALNLSCNVESFPPSLVVWTKHSPSGFYFLNDTGSATLVLSNVTAEDSGQYVCTATHLGVTESVYTEVKVTWFSKILEGSGCVLQSELLTCVCISEGFPPPTISWPQLKNHTEYSVLNTVSNYTVNTTLTIYSKTFNYSSVECHSSHENGEAKEKLTVEQDFSEKEAIKSKTILGTVHWLEVTVSFLIGVLLSAAICCLAARCNRKQQKNSEKLEETMKMISQADPLVDDVKPVQNNLTNVQEETENLATVTEKSSLEFSSGPQDVLYASIDFSKLKRNSRAVAKRESTLTEYAEIKQESKEQRKDSSEDASETLEDKEEDLITKQDEEITQCVSEGEGGEVEAVYSTVKDILEEV</sequence>
<dbReference type="Pfam" id="PF08205">
    <property type="entry name" value="C2-set_2"/>
    <property type="match status" value="1"/>
</dbReference>
<keyword evidence="20" id="KW-1185">Reference proteome</keyword>
<feature type="compositionally biased region" description="Basic and acidic residues" evidence="15">
    <location>
        <begin position="573"/>
        <end position="584"/>
    </location>
</feature>
<evidence type="ECO:0000256" key="17">
    <source>
        <dbReference type="SAM" id="SignalP"/>
    </source>
</evidence>
<feature type="transmembrane region" description="Helical" evidence="16">
    <location>
        <begin position="455"/>
        <end position="477"/>
    </location>
</feature>
<dbReference type="InterPro" id="IPR003006">
    <property type="entry name" value="Ig/MHC_CS"/>
</dbReference>
<organism evidence="19 20">
    <name type="scientific">Cyprinodon variegatus</name>
    <name type="common">Sheepshead minnow</name>
    <dbReference type="NCBI Taxonomy" id="28743"/>
    <lineage>
        <taxon>Eukaryota</taxon>
        <taxon>Metazoa</taxon>
        <taxon>Chordata</taxon>
        <taxon>Craniata</taxon>
        <taxon>Vertebrata</taxon>
        <taxon>Euteleostomi</taxon>
        <taxon>Actinopterygii</taxon>
        <taxon>Neopterygii</taxon>
        <taxon>Teleostei</taxon>
        <taxon>Neoteleostei</taxon>
        <taxon>Acanthomorphata</taxon>
        <taxon>Ovalentaria</taxon>
        <taxon>Atherinomorphae</taxon>
        <taxon>Cyprinodontiformes</taxon>
        <taxon>Cyprinodontidae</taxon>
        <taxon>Cyprinodon</taxon>
    </lineage>
</organism>
<keyword evidence="2 16" id="KW-0812">Transmembrane</keyword>
<feature type="region of interest" description="Disordered" evidence="15">
    <location>
        <begin position="573"/>
        <end position="615"/>
    </location>
</feature>
<dbReference type="GO" id="GO:0033691">
    <property type="term" value="F:sialic acid binding"/>
    <property type="evidence" value="ECO:0007669"/>
    <property type="project" value="TreeGrafter"/>
</dbReference>
<evidence type="ECO:0000256" key="6">
    <source>
        <dbReference type="ARBA" id="ARBA00022989"/>
    </source>
</evidence>
<comment type="subunit">
    <text evidence="14">Predominantly monomer of isoform CD22-beta. Also found as heterodimer of isoform CD22-beta and a shorter isoform. Interacts with PTPN6/SHP-1, LYN, SYK, PIK3R1/PIK3R2 and PLCG1 upon phosphorylation. Interacts with GRB2, INPP5D and SHC1 upon phosphorylation. May form a complex with INPP5D/SHIP, GRB2 and SHC1.</text>
</comment>
<evidence type="ECO:0000256" key="3">
    <source>
        <dbReference type="ARBA" id="ARBA00022734"/>
    </source>
</evidence>
<protein>
    <recommendedName>
        <fullName evidence="11">B-cell receptor CD22</fullName>
    </recommendedName>
    <alternativeName>
        <fullName evidence="12">Sialic acid-binding Ig-like lectin 2</fullName>
    </alternativeName>
</protein>
<reference evidence="19" key="2">
    <citation type="submission" date="2025-09" db="UniProtKB">
        <authorList>
            <consortium name="Ensembl"/>
        </authorList>
    </citation>
    <scope>IDENTIFICATION</scope>
</reference>
<evidence type="ECO:0000256" key="12">
    <source>
        <dbReference type="ARBA" id="ARBA00041781"/>
    </source>
</evidence>
<feature type="domain" description="Ig-like" evidence="18">
    <location>
        <begin position="354"/>
        <end position="435"/>
    </location>
</feature>
<evidence type="ECO:0000313" key="20">
    <source>
        <dbReference type="Proteomes" id="UP000265020"/>
    </source>
</evidence>
<dbReference type="SMART" id="SM00408">
    <property type="entry name" value="IGc2"/>
    <property type="match status" value="2"/>
</dbReference>
<feature type="compositionally biased region" description="Acidic residues" evidence="15">
    <location>
        <begin position="585"/>
        <end position="596"/>
    </location>
</feature>
<evidence type="ECO:0000259" key="18">
    <source>
        <dbReference type="PROSITE" id="PS50835"/>
    </source>
</evidence>
<name>A0A3Q2D2W3_CYPVA</name>
<evidence type="ECO:0000256" key="4">
    <source>
        <dbReference type="ARBA" id="ARBA00022737"/>
    </source>
</evidence>
<dbReference type="InterPro" id="IPR003599">
    <property type="entry name" value="Ig_sub"/>
</dbReference>
<dbReference type="PANTHER" id="PTHR12035">
    <property type="entry name" value="SIALIC ACID BINDING IMMUNOGLOBULIN-LIKE LECTIN"/>
    <property type="match status" value="1"/>
</dbReference>
<dbReference type="InterPro" id="IPR013162">
    <property type="entry name" value="CD80_C2-set"/>
</dbReference>
<dbReference type="CDD" id="cd00096">
    <property type="entry name" value="Ig"/>
    <property type="match status" value="1"/>
</dbReference>
<dbReference type="InterPro" id="IPR013783">
    <property type="entry name" value="Ig-like_fold"/>
</dbReference>
<dbReference type="SMART" id="SM00409">
    <property type="entry name" value="IG"/>
    <property type="match status" value="3"/>
</dbReference>
<feature type="signal peptide" evidence="17">
    <location>
        <begin position="1"/>
        <end position="18"/>
    </location>
</feature>
<evidence type="ECO:0000256" key="9">
    <source>
        <dbReference type="ARBA" id="ARBA00023319"/>
    </source>
</evidence>
<reference evidence="19" key="1">
    <citation type="submission" date="2025-08" db="UniProtKB">
        <authorList>
            <consortium name="Ensembl"/>
        </authorList>
    </citation>
    <scope>IDENTIFICATION</scope>
</reference>
<evidence type="ECO:0000256" key="14">
    <source>
        <dbReference type="ARBA" id="ARBA00046458"/>
    </source>
</evidence>
<dbReference type="GeneTree" id="ENSGT01150000286924"/>
<evidence type="ECO:0000256" key="15">
    <source>
        <dbReference type="SAM" id="MobiDB-lite"/>
    </source>
</evidence>
<dbReference type="GO" id="GO:0007155">
    <property type="term" value="P:cell adhesion"/>
    <property type="evidence" value="ECO:0007669"/>
    <property type="project" value="UniProtKB-KW"/>
</dbReference>
<evidence type="ECO:0000256" key="10">
    <source>
        <dbReference type="ARBA" id="ARBA00038361"/>
    </source>
</evidence>
<evidence type="ECO:0000256" key="8">
    <source>
        <dbReference type="ARBA" id="ARBA00023157"/>
    </source>
</evidence>
<dbReference type="PROSITE" id="PS00290">
    <property type="entry name" value="IG_MHC"/>
    <property type="match status" value="1"/>
</dbReference>
<keyword evidence="4" id="KW-0677">Repeat</keyword>
<dbReference type="GO" id="GO:0030246">
    <property type="term" value="F:carbohydrate binding"/>
    <property type="evidence" value="ECO:0007669"/>
    <property type="project" value="UniProtKB-KW"/>
</dbReference>
<dbReference type="InterPro" id="IPR056386">
    <property type="entry name" value="Ig_CD22"/>
</dbReference>
<dbReference type="AlphaFoldDB" id="A0A3Q2D2W3"/>
<keyword evidence="17" id="KW-0732">Signal</keyword>
<dbReference type="InterPro" id="IPR051036">
    <property type="entry name" value="SIGLEC"/>
</dbReference>
<evidence type="ECO:0000256" key="11">
    <source>
        <dbReference type="ARBA" id="ARBA00040106"/>
    </source>
</evidence>
<comment type="similarity">
    <text evidence="10">Belongs to the immunoglobulin superfamily. SIGLEC (sialic acid binding Ig-like lectin) family.</text>
</comment>
<keyword evidence="8" id="KW-1015">Disulfide bond</keyword>
<dbReference type="Pfam" id="PF13927">
    <property type="entry name" value="Ig_3"/>
    <property type="match status" value="1"/>
</dbReference>
<dbReference type="PANTHER" id="PTHR12035:SF128">
    <property type="entry name" value="BRANCHED CHAIN KETO ACID DEHYDROGENASE E1 SUBUNIT BETA,-LIKE-RELATED"/>
    <property type="match status" value="1"/>
</dbReference>
<feature type="chain" id="PRO_5018584183" description="B-cell receptor CD22" evidence="17">
    <location>
        <begin position="19"/>
        <end position="632"/>
    </location>
</feature>
<dbReference type="Proteomes" id="UP000265020">
    <property type="component" value="Unassembled WGS sequence"/>
</dbReference>
<evidence type="ECO:0000256" key="13">
    <source>
        <dbReference type="ARBA" id="ARBA00045430"/>
    </source>
</evidence>
<dbReference type="Pfam" id="PF24518">
    <property type="entry name" value="Ig_CD22"/>
    <property type="match status" value="1"/>
</dbReference>
<dbReference type="InterPro" id="IPR036179">
    <property type="entry name" value="Ig-like_dom_sf"/>
</dbReference>
<evidence type="ECO:0000256" key="1">
    <source>
        <dbReference type="ARBA" id="ARBA00004479"/>
    </source>
</evidence>
<dbReference type="Ensembl" id="ENSCVAT00000020193.1">
    <property type="protein sequence ID" value="ENSCVAP00000012856.1"/>
    <property type="gene ID" value="ENSCVAG00000015281.1"/>
</dbReference>
<comment type="subcellular location">
    <subcellularLocation>
        <location evidence="1">Membrane</location>
        <topology evidence="1">Single-pass type I membrane protein</topology>
    </subcellularLocation>
</comment>
<evidence type="ECO:0000256" key="5">
    <source>
        <dbReference type="ARBA" id="ARBA00022889"/>
    </source>
</evidence>
<feature type="domain" description="Ig-like" evidence="18">
    <location>
        <begin position="265"/>
        <end position="347"/>
    </location>
</feature>
<feature type="domain" description="Ig-like" evidence="18">
    <location>
        <begin position="162"/>
        <end position="256"/>
    </location>
</feature>
<comment type="function">
    <text evidence="13">Most highly expressed siglec (sialic acid-binding immunoglobulin-like lectin) on B-cells that plays a role in various aspects of B-cell biology including differentiation, antigen presentation, and trafficking to bone marrow. Binds to alpha 2,6-linked sialic acid residues of surface molecules such as CD22 itself, CD45 and IgM in a cis configuration. Can also bind to ligands on other cells as an adhesion molecule in a trans configuration. Acts as an inhibitory coreceptor on the surface of B-cells and inhibits B-cell receptor induced signaling, characterized by inhibition of the calcium mobilization and cellular activation. Mechanistically, the immunoreceptor tyrosine-based inhibitory motif domain is phosphorylated by the Src kinase LYN, which in turn leads to the recruitment of the protein tyrosine phosphatase 1/PTPN6, leading to the negative regulation of BCR signaling. If this negative signaling from is of sufficient strength, apoptosis of the B-cell can be induced.</text>
</comment>
<evidence type="ECO:0000256" key="7">
    <source>
        <dbReference type="ARBA" id="ARBA00023136"/>
    </source>
</evidence>
<dbReference type="Gene3D" id="2.60.40.10">
    <property type="entry name" value="Immunoglobulins"/>
    <property type="match status" value="4"/>
</dbReference>
<dbReference type="SUPFAM" id="SSF48726">
    <property type="entry name" value="Immunoglobulin"/>
    <property type="match status" value="4"/>
</dbReference>
<evidence type="ECO:0000256" key="2">
    <source>
        <dbReference type="ARBA" id="ARBA00022692"/>
    </source>
</evidence>
<keyword evidence="6 16" id="KW-1133">Transmembrane helix</keyword>
<evidence type="ECO:0000256" key="16">
    <source>
        <dbReference type="SAM" id="Phobius"/>
    </source>
</evidence>